<dbReference type="SUPFAM" id="SSF52833">
    <property type="entry name" value="Thioredoxin-like"/>
    <property type="match status" value="1"/>
</dbReference>
<dbReference type="Gene3D" id="3.40.30.10">
    <property type="entry name" value="Glutaredoxin"/>
    <property type="match status" value="1"/>
</dbReference>
<dbReference type="InterPro" id="IPR036249">
    <property type="entry name" value="Thioredoxin-like_sf"/>
</dbReference>
<keyword evidence="2" id="KW-1185">Reference proteome</keyword>
<comment type="caution">
    <text evidence="1">The sequence shown here is derived from an EMBL/GenBank/DDBJ whole genome shotgun (WGS) entry which is preliminary data.</text>
</comment>
<reference evidence="1 2" key="1">
    <citation type="submission" date="2019-03" db="EMBL/GenBank/DDBJ databases">
        <title>Genomic Encyclopedia of Type Strains, Phase IV (KMG-IV): sequencing the most valuable type-strain genomes for metagenomic binning, comparative biology and taxonomic classification.</title>
        <authorList>
            <person name="Goeker M."/>
        </authorList>
    </citation>
    <scope>NUCLEOTIDE SEQUENCE [LARGE SCALE GENOMIC DNA]</scope>
    <source>
        <strain evidence="1 2">DSM 46831</strain>
    </source>
</reference>
<proteinExistence type="predicted"/>
<protein>
    <submittedName>
        <fullName evidence="1">(2Fe-2S) ferredoxin</fullName>
    </submittedName>
</protein>
<evidence type="ECO:0000313" key="1">
    <source>
        <dbReference type="EMBL" id="TCP62142.1"/>
    </source>
</evidence>
<dbReference type="AlphaFoldDB" id="A0A4R2RF15"/>
<name>A0A4R2RF15_9BACL</name>
<dbReference type="CDD" id="cd02980">
    <property type="entry name" value="TRX_Fd_family"/>
    <property type="match status" value="1"/>
</dbReference>
<dbReference type="Proteomes" id="UP000294746">
    <property type="component" value="Unassembled WGS sequence"/>
</dbReference>
<organism evidence="1 2">
    <name type="scientific">Baia soyae</name>
    <dbReference type="NCBI Taxonomy" id="1544746"/>
    <lineage>
        <taxon>Bacteria</taxon>
        <taxon>Bacillati</taxon>
        <taxon>Bacillota</taxon>
        <taxon>Bacilli</taxon>
        <taxon>Bacillales</taxon>
        <taxon>Thermoactinomycetaceae</taxon>
        <taxon>Baia</taxon>
    </lineage>
</organism>
<dbReference type="RefSeq" id="WP_131849892.1">
    <property type="nucleotide sequence ID" value="NZ_SLXV01000056.1"/>
</dbReference>
<dbReference type="EMBL" id="SLXV01000056">
    <property type="protein sequence ID" value="TCP62142.1"/>
    <property type="molecule type" value="Genomic_DNA"/>
</dbReference>
<accession>A0A4R2RF15</accession>
<dbReference type="OrthoDB" id="9761899at2"/>
<sequence>MVDLTQVRTHLLICNGKTCLRNGGSYFASTIRQEIDRQGLTEQIHTTLTKCNGQCQQGPIVIEYPQGNWYGLVRPGLATKLIQAIQEGYILEEYLIHTLEEIKQ</sequence>
<gene>
    <name evidence="1" type="ORF">EDD57_1565</name>
</gene>
<evidence type="ECO:0000313" key="2">
    <source>
        <dbReference type="Proteomes" id="UP000294746"/>
    </source>
</evidence>